<dbReference type="eggNOG" id="ENOG502R6SC">
    <property type="taxonomic scope" value="Eukaryota"/>
</dbReference>
<organism evidence="6 7">
    <name type="scientific">Cordyceps militaris (strain CM01)</name>
    <name type="common">Caterpillar fungus</name>
    <dbReference type="NCBI Taxonomy" id="983644"/>
    <lineage>
        <taxon>Eukaryota</taxon>
        <taxon>Fungi</taxon>
        <taxon>Dikarya</taxon>
        <taxon>Ascomycota</taxon>
        <taxon>Pezizomycotina</taxon>
        <taxon>Sordariomycetes</taxon>
        <taxon>Hypocreomycetidae</taxon>
        <taxon>Hypocreales</taxon>
        <taxon>Cordycipitaceae</taxon>
        <taxon>Cordyceps</taxon>
    </lineage>
</organism>
<dbReference type="InParanoid" id="G3JHE5"/>
<keyword evidence="3" id="KW-0843">Virulence</keyword>
<accession>G3JHE5</accession>
<dbReference type="SUPFAM" id="SSF56399">
    <property type="entry name" value="ADP-ribosylation"/>
    <property type="match status" value="1"/>
</dbReference>
<evidence type="ECO:0000313" key="7">
    <source>
        <dbReference type="Proteomes" id="UP000001610"/>
    </source>
</evidence>
<dbReference type="GeneID" id="18167877"/>
<dbReference type="InterPro" id="IPR001144">
    <property type="entry name" value="Enterotoxin_A"/>
</dbReference>
<dbReference type="VEuPathDB" id="FungiDB:CCM_05859"/>
<reference evidence="6 7" key="1">
    <citation type="journal article" date="2011" name="Genome Biol.">
        <title>Genome sequence of the insect pathogenic fungus Cordyceps militaris, a valued traditional Chinese medicine.</title>
        <authorList>
            <person name="Zheng P."/>
            <person name="Xia Y."/>
            <person name="Xiao G."/>
            <person name="Xiong C."/>
            <person name="Hu X."/>
            <person name="Zhang S."/>
            <person name="Zheng H."/>
            <person name="Huang Y."/>
            <person name="Zhou Y."/>
            <person name="Wang S."/>
            <person name="Zhao G.P."/>
            <person name="Liu X."/>
            <person name="St Leger R.J."/>
            <person name="Wang C."/>
        </authorList>
    </citation>
    <scope>NUCLEOTIDE SEQUENCE [LARGE SCALE GENOMIC DNA]</scope>
    <source>
        <strain evidence="6 7">CM01</strain>
    </source>
</reference>
<keyword evidence="4" id="KW-1015">Disulfide bond</keyword>
<dbReference type="HOGENOM" id="CLU_008396_0_0_1"/>
<feature type="region of interest" description="Disordered" evidence="5">
    <location>
        <begin position="568"/>
        <end position="609"/>
    </location>
</feature>
<protein>
    <submittedName>
        <fullName evidence="6">Heat-labile enterotoxin, A chain</fullName>
    </submittedName>
</protein>
<feature type="region of interest" description="Disordered" evidence="5">
    <location>
        <begin position="236"/>
        <end position="287"/>
    </location>
</feature>
<gene>
    <name evidence="6" type="ORF">CCM_05859</name>
</gene>
<dbReference type="KEGG" id="cmt:CCM_05859"/>
<dbReference type="STRING" id="983644.G3JHE5"/>
<dbReference type="Proteomes" id="UP000001610">
    <property type="component" value="Unassembled WGS sequence"/>
</dbReference>
<evidence type="ECO:0000313" key="6">
    <source>
        <dbReference type="EMBL" id="EGX91701.1"/>
    </source>
</evidence>
<evidence type="ECO:0000256" key="4">
    <source>
        <dbReference type="ARBA" id="ARBA00023157"/>
    </source>
</evidence>
<evidence type="ECO:0000256" key="3">
    <source>
        <dbReference type="ARBA" id="ARBA00023026"/>
    </source>
</evidence>
<feature type="region of interest" description="Disordered" evidence="5">
    <location>
        <begin position="1141"/>
        <end position="1164"/>
    </location>
</feature>
<dbReference type="EMBL" id="JH126402">
    <property type="protein sequence ID" value="EGX91701.1"/>
    <property type="molecule type" value="Genomic_DNA"/>
</dbReference>
<evidence type="ECO:0000256" key="1">
    <source>
        <dbReference type="ARBA" id="ARBA00022656"/>
    </source>
</evidence>
<sequence>MPPLHLGIPERASLIRGREGSSGFVGEEELVMITSELVKVGLGWNPGKTGQGKEKLDATSTISAARDRASQVGRRRPASRLVFRFGPHMKVCNLHRLFMEAKVARAKWPSSFAYNAAETTDLNNKRALSAVGSIPVLMPESSAAIKAPIVDMGDGSRELVFSGSFSEPQGRAYDELLFSASSSGSIRLASILGLTFKHKLLSRPRLQAWASILGLTFRRKLLFGITFKHKLLSRPRLQAHGHPSSGNNLRQLSYRGNSDSKPGKPGKTPKPPKGSKPPGKKVGYKKNIDRLPKFELPEEPLVTYRGETRDAAAIEAAEGFFPRAPTRAITAAETEAGSSIYSHVAVKVAKEYTKYVSTSMDPAAASDFGRSTGFVYVVAPDEKMINVPKTLGEYLSVDFAKESELAAAGQIPFDQIRGWIKKSTDLRPGDWLTLREHGHKLNGKPLTEELKKDLGRAMSEAYVPNPKYNAAKYDKTRASGGRPELAGFPQDSPAWQKAPWKQYKGKKTSESLQAFVSEGVCAKAEACVKAQLTSKAGEAGVPNAYEDLDPLCKETDLRKRDVACRLEADEEDPAEAGQIEGETVATEPEGIKEPGSAEEGLGGGSTETAVEKVAQKTSDEVFEDLFTSRKLSQKAAEWGLKIQDARTRVLGYKPLTPQSPHFSISKVGLALEGAGLVAWGAGVVTAFATNTTGWERAAAVTGIVPFVGCGFNIIAESQSKAGIDPIDQMMCITADILLLTPLAPFAFAVQVFRVAAGLLKADAVPKPEEAQATRDAAWSKVLDDTVYTYYYSADKLASNRKFRDKLNGTLYAESMAVVSDAADLIAAANATVQASAAKGGDQAQIRAVMLNVTDQIKAQISPKIVAKQREFLLQLPELIKKGTDLSVNKMAEQYNSETVTNLLSPEVVHHYTPLVPAVPGDAASDLEPSVRRELGVVVEHLKKTPLPLPKLFDVAYVLGQSKGLLDIDPLTLNPGAFIKSRVPTMSQDDVDFHALHHALQISSLLRGATTEEKLSKLWPAAAAGGADGAKTVQELQLLLALKFGRVFDAQKVAASAQLAGKEQDDRFMTHPSIPPLKIAPESMAYIGLILELDEARINAIPRHKEIVGFNELGTDKKLILAMLEKAQGIYAARHNETTAAPVKPEGQAAAAAPVKPEGQAAAAA</sequence>
<keyword evidence="1" id="KW-0800">Toxin</keyword>
<keyword evidence="7" id="KW-1185">Reference proteome</keyword>
<dbReference type="Gene3D" id="1.10.490.40">
    <property type="entry name" value="Diphtheria toxin, translocation domain"/>
    <property type="match status" value="1"/>
</dbReference>
<dbReference type="RefSeq" id="XP_006671066.1">
    <property type="nucleotide sequence ID" value="XM_006671003.1"/>
</dbReference>
<dbReference type="Pfam" id="PF01375">
    <property type="entry name" value="Enterotoxin_a"/>
    <property type="match status" value="1"/>
</dbReference>
<keyword evidence="2" id="KW-0732">Signal</keyword>
<name>G3JHE5_CORMM</name>
<dbReference type="GO" id="GO:0090729">
    <property type="term" value="F:toxin activity"/>
    <property type="evidence" value="ECO:0007669"/>
    <property type="project" value="UniProtKB-KW"/>
</dbReference>
<proteinExistence type="predicted"/>
<feature type="compositionally biased region" description="Polar residues" evidence="5">
    <location>
        <begin position="244"/>
        <end position="260"/>
    </location>
</feature>
<evidence type="ECO:0000256" key="2">
    <source>
        <dbReference type="ARBA" id="ARBA00022729"/>
    </source>
</evidence>
<dbReference type="Gene3D" id="3.90.210.10">
    <property type="entry name" value="Heat-Labile Enterotoxin, subunit A"/>
    <property type="match status" value="1"/>
</dbReference>
<dbReference type="AlphaFoldDB" id="G3JHE5"/>
<dbReference type="OrthoDB" id="4917004at2759"/>
<evidence type="ECO:0000256" key="5">
    <source>
        <dbReference type="SAM" id="MobiDB-lite"/>
    </source>
</evidence>